<dbReference type="InterPro" id="IPR057553">
    <property type="entry name" value="SAC9_GBDL_2nd"/>
</dbReference>
<dbReference type="EMBL" id="JAPFFI010000018">
    <property type="protein sequence ID" value="KAJ6348970.1"/>
    <property type="molecule type" value="Genomic_DNA"/>
</dbReference>
<gene>
    <name evidence="2" type="ORF">OIU77_006540</name>
</gene>
<feature type="domain" description="SAC9 second GBDL" evidence="1">
    <location>
        <begin position="35"/>
        <end position="98"/>
    </location>
</feature>
<protein>
    <recommendedName>
        <fullName evidence="1">SAC9 second GBDL domain-containing protein</fullName>
    </recommendedName>
</protein>
<dbReference type="PANTHER" id="PTHR46817">
    <property type="entry name" value="PHOSPHOINOSITIDE PHOSPHATASE SAC9-RELATED"/>
    <property type="match status" value="1"/>
</dbReference>
<evidence type="ECO:0000259" key="1">
    <source>
        <dbReference type="Pfam" id="PF24789"/>
    </source>
</evidence>
<dbReference type="Pfam" id="PF24789">
    <property type="entry name" value="SAC9_GBDL_2nd"/>
    <property type="match status" value="1"/>
</dbReference>
<dbReference type="PANTHER" id="PTHR46817:SF1">
    <property type="entry name" value="SAC DOMAIN-CONTAINING PROTEIN"/>
    <property type="match status" value="1"/>
</dbReference>
<keyword evidence="3" id="KW-1185">Reference proteome</keyword>
<proteinExistence type="predicted"/>
<sequence>MGTVATDRLSSSQDSSAQKYINPLLGHKWCAGSLVETATDSAPFLSLESGSRQSYWKGPPTTAYVEFVTVLGTLSDVIGVILLASSCGYSVTDSPTVSAPVPSLLG</sequence>
<dbReference type="Proteomes" id="UP001141253">
    <property type="component" value="Chromosome 19"/>
</dbReference>
<name>A0ABQ9AL02_9ROSI</name>
<evidence type="ECO:0000313" key="2">
    <source>
        <dbReference type="EMBL" id="KAJ6348970.1"/>
    </source>
</evidence>
<comment type="caution">
    <text evidence="2">The sequence shown here is derived from an EMBL/GenBank/DDBJ whole genome shotgun (WGS) entry which is preliminary data.</text>
</comment>
<organism evidence="2 3">
    <name type="scientific">Salix suchowensis</name>
    <dbReference type="NCBI Taxonomy" id="1278906"/>
    <lineage>
        <taxon>Eukaryota</taxon>
        <taxon>Viridiplantae</taxon>
        <taxon>Streptophyta</taxon>
        <taxon>Embryophyta</taxon>
        <taxon>Tracheophyta</taxon>
        <taxon>Spermatophyta</taxon>
        <taxon>Magnoliopsida</taxon>
        <taxon>eudicotyledons</taxon>
        <taxon>Gunneridae</taxon>
        <taxon>Pentapetalae</taxon>
        <taxon>rosids</taxon>
        <taxon>fabids</taxon>
        <taxon>Malpighiales</taxon>
        <taxon>Salicaceae</taxon>
        <taxon>Saliceae</taxon>
        <taxon>Salix</taxon>
    </lineage>
</organism>
<reference evidence="2" key="1">
    <citation type="submission" date="2022-10" db="EMBL/GenBank/DDBJ databases">
        <authorList>
            <person name="Hyden B.L."/>
            <person name="Feng K."/>
            <person name="Yates T."/>
            <person name="Jawdy S."/>
            <person name="Smart L.B."/>
            <person name="Muchero W."/>
        </authorList>
    </citation>
    <scope>NUCLEOTIDE SEQUENCE</scope>
    <source>
        <tissue evidence="2">Shoot tip</tissue>
    </source>
</reference>
<evidence type="ECO:0000313" key="3">
    <source>
        <dbReference type="Proteomes" id="UP001141253"/>
    </source>
</evidence>
<reference evidence="2" key="2">
    <citation type="journal article" date="2023" name="Int. J. Mol. Sci.">
        <title>De Novo Assembly and Annotation of 11 Diverse Shrub Willow (Salix) Genomes Reveals Novel Gene Organization in Sex-Linked Regions.</title>
        <authorList>
            <person name="Hyden B."/>
            <person name="Feng K."/>
            <person name="Yates T.B."/>
            <person name="Jawdy S."/>
            <person name="Cereghino C."/>
            <person name="Smart L.B."/>
            <person name="Muchero W."/>
        </authorList>
    </citation>
    <scope>NUCLEOTIDE SEQUENCE</scope>
    <source>
        <tissue evidence="2">Shoot tip</tissue>
    </source>
</reference>
<accession>A0ABQ9AL02</accession>